<dbReference type="PANTHER" id="PTHR30414:SF0">
    <property type="entry name" value="MINICONDUCTANCE MECHANOSENSITIVE CHANNEL YBDG"/>
    <property type="match status" value="1"/>
</dbReference>
<dbReference type="EMBL" id="WJPM01000025">
    <property type="protein sequence ID" value="MRH76921.1"/>
    <property type="molecule type" value="Genomic_DNA"/>
</dbReference>
<keyword evidence="3" id="KW-1003">Cell membrane</keyword>
<reference evidence="15" key="2">
    <citation type="journal article" date="2020" name="Plant Dis.">
        <title>A Grain Rot of Rice in Iran Caused by a Xanthomonas Strain Closely Related to X. sacchari.</title>
        <authorList>
            <person name="Mirghasempour S.A."/>
            <person name="Huang S."/>
            <person name="Studholme D.J."/>
            <person name="Brady C.L."/>
        </authorList>
    </citation>
    <scope>NUCLEOTIDE SEQUENCE</scope>
    <source>
        <strain evidence="15">SAM114</strain>
    </source>
</reference>
<keyword evidence="16" id="KW-1185">Reference proteome</keyword>
<evidence type="ECO:0000256" key="5">
    <source>
        <dbReference type="ARBA" id="ARBA00022692"/>
    </source>
</evidence>
<feature type="transmembrane region" description="Helical" evidence="11">
    <location>
        <begin position="181"/>
        <end position="205"/>
    </location>
</feature>
<evidence type="ECO:0000256" key="10">
    <source>
        <dbReference type="ARBA" id="ARBA00093659"/>
    </source>
</evidence>
<proteinExistence type="inferred from homology"/>
<dbReference type="FunFam" id="2.30.30.60:FF:000002">
    <property type="entry name" value="Mechanosensitive ion channel family protein"/>
    <property type="match status" value="1"/>
</dbReference>
<dbReference type="SUPFAM" id="SSF50182">
    <property type="entry name" value="Sm-like ribonucleoproteins"/>
    <property type="match status" value="1"/>
</dbReference>
<dbReference type="EMBL" id="WJPN01000025">
    <property type="protein sequence ID" value="MRH02610.1"/>
    <property type="molecule type" value="Genomic_DNA"/>
</dbReference>
<gene>
    <name evidence="14" type="ORF">GIY21_20115</name>
    <name evidence="15" type="ORF">GIY22_20025</name>
</gene>
<sequence length="439" mass="48559">MSTQASLPFASAAPAALPGARFFADLQHTLAPYPWAYDAMVIVALLLAAWLANWVTKRILLRGLRRALRATVLSDKEVKLSVIPRLANVIPALVLSLGIGAVPHLPAAMVSVVRNVCAAFIVLTVALALSRVLDLLNHVYERRPDAHNKPIKGYMQLLKIVLGVVAAVLMVSVLVDKSPVILLSGVGAMMAVLILVFQDTLLSLVASVTISSNDMVRVGDWIEMPQQNADGDVIDIALHTVKVQNWDKTITTIPTKKLISDSFKNWRGMSEAGGRRIKRALYLDQHSVRFLDAAEIEQMRQLTVLREYIDRKRDELGAWNGALAERGVAPINGRRITNLGTFRAYVEHYLRASPHVRQDMTLLVRQLEPGANGLPLELYCFANDTRWAMYEQIQADLFDHLLAILPNFDLRVFQASSDAMFMDSARIRRAPDAVPPPAA</sequence>
<dbReference type="InterPro" id="IPR049278">
    <property type="entry name" value="MS_channel_C"/>
</dbReference>
<evidence type="ECO:0000256" key="6">
    <source>
        <dbReference type="ARBA" id="ARBA00022989"/>
    </source>
</evidence>
<evidence type="ECO:0000313" key="15">
    <source>
        <dbReference type="EMBL" id="MRH76921.1"/>
    </source>
</evidence>
<dbReference type="InterPro" id="IPR010920">
    <property type="entry name" value="LSM_dom_sf"/>
</dbReference>
<dbReference type="Proteomes" id="UP000439314">
    <property type="component" value="Unassembled WGS sequence"/>
</dbReference>
<name>A0A6N7QFG5_9XANT</name>
<evidence type="ECO:0000256" key="9">
    <source>
        <dbReference type="ARBA" id="ARBA00093630"/>
    </source>
</evidence>
<evidence type="ECO:0000259" key="13">
    <source>
        <dbReference type="Pfam" id="PF21082"/>
    </source>
</evidence>
<protein>
    <recommendedName>
        <fullName evidence="9">Mechanosensing system component YbdG</fullName>
    </recommendedName>
    <alternativeName>
        <fullName evidence="10">Mechanosensitive channel homolog YbdG</fullName>
    </alternativeName>
</protein>
<evidence type="ECO:0000256" key="11">
    <source>
        <dbReference type="SAM" id="Phobius"/>
    </source>
</evidence>
<dbReference type="GO" id="GO:0008381">
    <property type="term" value="F:mechanosensitive monoatomic ion channel activity"/>
    <property type="evidence" value="ECO:0007669"/>
    <property type="project" value="InterPro"/>
</dbReference>
<evidence type="ECO:0000313" key="16">
    <source>
        <dbReference type="Proteomes" id="UP000437931"/>
    </source>
</evidence>
<dbReference type="Proteomes" id="UP000437931">
    <property type="component" value="Unassembled WGS sequence"/>
</dbReference>
<evidence type="ECO:0000256" key="1">
    <source>
        <dbReference type="ARBA" id="ARBA00004429"/>
    </source>
</evidence>
<evidence type="ECO:0000259" key="12">
    <source>
        <dbReference type="Pfam" id="PF00924"/>
    </source>
</evidence>
<comment type="similarity">
    <text evidence="2">Belongs to the MscS (TC 1.A.23) family.</text>
</comment>
<organism evidence="14 17">
    <name type="scientific">Xanthomonas sontii</name>
    <dbReference type="NCBI Taxonomy" id="2650745"/>
    <lineage>
        <taxon>Bacteria</taxon>
        <taxon>Pseudomonadati</taxon>
        <taxon>Pseudomonadota</taxon>
        <taxon>Gammaproteobacteria</taxon>
        <taxon>Lysobacterales</taxon>
        <taxon>Lysobacteraceae</taxon>
        <taxon>Xanthomonas</taxon>
    </lineage>
</organism>
<evidence type="ECO:0000313" key="14">
    <source>
        <dbReference type="EMBL" id="MRH02610.1"/>
    </source>
</evidence>
<keyword evidence="8 11" id="KW-0472">Membrane</keyword>
<dbReference type="GO" id="GO:0071470">
    <property type="term" value="P:cellular response to osmotic stress"/>
    <property type="evidence" value="ECO:0007669"/>
    <property type="project" value="InterPro"/>
</dbReference>
<comment type="subcellular location">
    <subcellularLocation>
        <location evidence="1">Cell inner membrane</location>
        <topology evidence="1">Multi-pass membrane protein</topology>
    </subcellularLocation>
</comment>
<evidence type="ECO:0000256" key="3">
    <source>
        <dbReference type="ARBA" id="ARBA00022475"/>
    </source>
</evidence>
<dbReference type="PANTHER" id="PTHR30414">
    <property type="entry name" value="MINICONDUCTANCE MECHANOSENSITIVE CHANNEL YBDG"/>
    <property type="match status" value="1"/>
</dbReference>
<dbReference type="Pfam" id="PF00924">
    <property type="entry name" value="MS_channel_2nd"/>
    <property type="match status" value="1"/>
</dbReference>
<evidence type="ECO:0000256" key="7">
    <source>
        <dbReference type="ARBA" id="ARBA00023016"/>
    </source>
</evidence>
<keyword evidence="5 11" id="KW-0812">Transmembrane</keyword>
<dbReference type="AlphaFoldDB" id="A0A6N7QFG5"/>
<evidence type="ECO:0000313" key="17">
    <source>
        <dbReference type="Proteomes" id="UP000439314"/>
    </source>
</evidence>
<dbReference type="Pfam" id="PF21082">
    <property type="entry name" value="MS_channel_3rd"/>
    <property type="match status" value="1"/>
</dbReference>
<dbReference type="GO" id="GO:0005886">
    <property type="term" value="C:plasma membrane"/>
    <property type="evidence" value="ECO:0007669"/>
    <property type="project" value="UniProtKB-SubCell"/>
</dbReference>
<keyword evidence="7" id="KW-0346">Stress response</keyword>
<feature type="domain" description="Mechanosensitive ion channel MscS C-terminal" evidence="13">
    <location>
        <begin position="350"/>
        <end position="404"/>
    </location>
</feature>
<dbReference type="InterPro" id="IPR030192">
    <property type="entry name" value="YbdG"/>
</dbReference>
<feature type="transmembrane region" description="Helical" evidence="11">
    <location>
        <begin position="35"/>
        <end position="56"/>
    </location>
</feature>
<keyword evidence="4" id="KW-0997">Cell inner membrane</keyword>
<dbReference type="InterPro" id="IPR023408">
    <property type="entry name" value="MscS_beta-dom_sf"/>
</dbReference>
<dbReference type="Gene3D" id="2.30.30.60">
    <property type="match status" value="1"/>
</dbReference>
<dbReference type="InterPro" id="IPR006685">
    <property type="entry name" value="MscS_channel_2nd"/>
</dbReference>
<reference evidence="16 17" key="1">
    <citation type="submission" date="2019-11" db="EMBL/GenBank/DDBJ databases">
        <title>First report of rice panicle blight caused by Xanthomonas sp. in Iran.</title>
        <authorList>
            <person name="Mirghasempour S.A."/>
            <person name="Huang S."/>
            <person name="Brady C.L."/>
            <person name="Studholme D.J."/>
        </authorList>
    </citation>
    <scope>NUCLEOTIDE SEQUENCE [LARGE SCALE GENOMIC DNA]</scope>
    <source>
        <strain evidence="14 17">ASD011</strain>
        <strain evidence="16">SAM114</strain>
    </source>
</reference>
<evidence type="ECO:0000256" key="4">
    <source>
        <dbReference type="ARBA" id="ARBA00022519"/>
    </source>
</evidence>
<comment type="caution">
    <text evidence="14">The sequence shown here is derived from an EMBL/GenBank/DDBJ whole genome shotgun (WGS) entry which is preliminary data.</text>
</comment>
<dbReference type="RefSeq" id="WP_043094374.1">
    <property type="nucleotide sequence ID" value="NZ_NMPO01000058.1"/>
</dbReference>
<feature type="domain" description="Mechanosensitive ion channel MscS" evidence="12">
    <location>
        <begin position="199"/>
        <end position="267"/>
    </location>
</feature>
<accession>A0A6N7QFG5</accession>
<keyword evidence="6 11" id="KW-1133">Transmembrane helix</keyword>
<evidence type="ECO:0000256" key="8">
    <source>
        <dbReference type="ARBA" id="ARBA00023136"/>
    </source>
</evidence>
<feature type="transmembrane region" description="Helical" evidence="11">
    <location>
        <begin position="112"/>
        <end position="136"/>
    </location>
</feature>
<feature type="transmembrane region" description="Helical" evidence="11">
    <location>
        <begin position="157"/>
        <end position="175"/>
    </location>
</feature>
<evidence type="ECO:0000256" key="2">
    <source>
        <dbReference type="ARBA" id="ARBA00008017"/>
    </source>
</evidence>